<dbReference type="Pfam" id="PF00857">
    <property type="entry name" value="Isochorismatase"/>
    <property type="match status" value="1"/>
</dbReference>
<organism evidence="4 5">
    <name type="scientific">Halalkalibacter alkalisediminis</name>
    <dbReference type="NCBI Taxonomy" id="935616"/>
    <lineage>
        <taxon>Bacteria</taxon>
        <taxon>Bacillati</taxon>
        <taxon>Bacillota</taxon>
        <taxon>Bacilli</taxon>
        <taxon>Bacillales</taxon>
        <taxon>Bacillaceae</taxon>
        <taxon>Halalkalibacter</taxon>
    </lineage>
</organism>
<dbReference type="GO" id="GO:0016787">
    <property type="term" value="F:hydrolase activity"/>
    <property type="evidence" value="ECO:0007669"/>
    <property type="project" value="UniProtKB-KW"/>
</dbReference>
<gene>
    <name evidence="4" type="ORF">ACFFH4_10760</name>
</gene>
<evidence type="ECO:0000259" key="3">
    <source>
        <dbReference type="Pfam" id="PF00857"/>
    </source>
</evidence>
<protein>
    <submittedName>
        <fullName evidence="4">Cysteine hydrolase family protein</fullName>
    </submittedName>
</protein>
<evidence type="ECO:0000313" key="5">
    <source>
        <dbReference type="Proteomes" id="UP001589833"/>
    </source>
</evidence>
<proteinExistence type="inferred from homology"/>
<dbReference type="InterPro" id="IPR036380">
    <property type="entry name" value="Isochorismatase-like_sf"/>
</dbReference>
<accession>A0ABV6NFJ4</accession>
<evidence type="ECO:0000256" key="2">
    <source>
        <dbReference type="ARBA" id="ARBA00022801"/>
    </source>
</evidence>
<dbReference type="CDD" id="cd00431">
    <property type="entry name" value="cysteine_hydrolases"/>
    <property type="match status" value="1"/>
</dbReference>
<keyword evidence="5" id="KW-1185">Reference proteome</keyword>
<feature type="domain" description="Isochorismatase-like" evidence="3">
    <location>
        <begin position="10"/>
        <end position="172"/>
    </location>
</feature>
<dbReference type="PANTHER" id="PTHR43540">
    <property type="entry name" value="PEROXYUREIDOACRYLATE/UREIDOACRYLATE AMIDOHYDROLASE-RELATED"/>
    <property type="match status" value="1"/>
</dbReference>
<evidence type="ECO:0000313" key="4">
    <source>
        <dbReference type="EMBL" id="MFC0559530.1"/>
    </source>
</evidence>
<comment type="caution">
    <text evidence="4">The sequence shown here is derived from an EMBL/GenBank/DDBJ whole genome shotgun (WGS) entry which is preliminary data.</text>
</comment>
<comment type="similarity">
    <text evidence="1">Belongs to the isochorismatase family.</text>
</comment>
<dbReference type="Gene3D" id="3.40.50.850">
    <property type="entry name" value="Isochorismatase-like"/>
    <property type="match status" value="1"/>
</dbReference>
<dbReference type="InterPro" id="IPR050272">
    <property type="entry name" value="Isochorismatase-like_hydrls"/>
</dbReference>
<reference evidence="4 5" key="1">
    <citation type="submission" date="2024-09" db="EMBL/GenBank/DDBJ databases">
        <authorList>
            <person name="Sun Q."/>
            <person name="Mori K."/>
        </authorList>
    </citation>
    <scope>NUCLEOTIDE SEQUENCE [LARGE SCALE GENOMIC DNA]</scope>
    <source>
        <strain evidence="4 5">NCAIM B.02301</strain>
    </source>
</reference>
<keyword evidence="2 4" id="KW-0378">Hydrolase</keyword>
<dbReference type="EMBL" id="JBHLTR010000013">
    <property type="protein sequence ID" value="MFC0559530.1"/>
    <property type="molecule type" value="Genomic_DNA"/>
</dbReference>
<dbReference type="RefSeq" id="WP_273841428.1">
    <property type="nucleotide sequence ID" value="NZ_JAQQWT010000004.1"/>
</dbReference>
<dbReference type="PANTHER" id="PTHR43540:SF6">
    <property type="entry name" value="ISOCHORISMATASE-LIKE DOMAIN-CONTAINING PROTEIN"/>
    <property type="match status" value="1"/>
</dbReference>
<evidence type="ECO:0000256" key="1">
    <source>
        <dbReference type="ARBA" id="ARBA00006336"/>
    </source>
</evidence>
<dbReference type="Proteomes" id="UP001589833">
    <property type="component" value="Unassembled WGS sequence"/>
</dbReference>
<dbReference type="InterPro" id="IPR000868">
    <property type="entry name" value="Isochorismatase-like_dom"/>
</dbReference>
<dbReference type="SUPFAM" id="SSF52499">
    <property type="entry name" value="Isochorismatase-like hydrolases"/>
    <property type="match status" value="1"/>
</dbReference>
<name>A0ABV6NFJ4_9BACI</name>
<sequence length="193" mass="21790">MSMITTPRYALLMIDLINDLEFPSGVDLLPHALEAAHHVALLKKQIKKLGVPVIYVNDNYGRWQSDFRHLVSHCLQEEVRGKPLAEMMKPDEDDYFILKPQYSGFFATPLDLLLTHLNVNSLILTGVTGDMCVQFTANDAYMRKYSLFIPSDCVASHTNEINQRALHTMKEVVKADISSSSVLLEQIKSPTIN</sequence>